<evidence type="ECO:0000313" key="3">
    <source>
        <dbReference type="Proteomes" id="UP001295684"/>
    </source>
</evidence>
<evidence type="ECO:0000313" key="2">
    <source>
        <dbReference type="EMBL" id="CAI2365529.1"/>
    </source>
</evidence>
<dbReference type="Proteomes" id="UP001295684">
    <property type="component" value="Unassembled WGS sequence"/>
</dbReference>
<feature type="coiled-coil region" evidence="1">
    <location>
        <begin position="133"/>
        <end position="195"/>
    </location>
</feature>
<evidence type="ECO:0000256" key="1">
    <source>
        <dbReference type="SAM" id="Coils"/>
    </source>
</evidence>
<dbReference type="EMBL" id="CAMPGE010006655">
    <property type="protein sequence ID" value="CAI2365529.1"/>
    <property type="molecule type" value="Genomic_DNA"/>
</dbReference>
<organism evidence="2 3">
    <name type="scientific">Euplotes crassus</name>
    <dbReference type="NCBI Taxonomy" id="5936"/>
    <lineage>
        <taxon>Eukaryota</taxon>
        <taxon>Sar</taxon>
        <taxon>Alveolata</taxon>
        <taxon>Ciliophora</taxon>
        <taxon>Intramacronucleata</taxon>
        <taxon>Spirotrichea</taxon>
        <taxon>Hypotrichia</taxon>
        <taxon>Euplotida</taxon>
        <taxon>Euplotidae</taxon>
        <taxon>Moneuplotes</taxon>
    </lineage>
</organism>
<sequence length="383" mass="45171">MNTNRGVGSRRLGVDYFQSNLTGQAFAHQRRKSTIVPDMFLMKSIKTMIRNMRKRKKSADVEVPVVKNPYLEKIRCQSVGHPLDTIPEFCRLDMVTKKGKSFLPDIKIKGKNELLNERVMKEFFEKVFHNDSVNFLHNQIKDLNKKKDEKLQNVEMAMTLKPDMNKSDLMRANSIRKYKKEIKRLSKIVEELEGKNPFKDGEFANLISSIHHQEFFKTDFKLGSIDSELENLTNKQKIHLLDRVIERFDEVDLEKQKQFICDNRTINKVYISKDSLNQKPVKERISPNKHFFMKRRQRLTNIKIEQLDDVSESEDIESKEFDFSPAASIMSTQFKNSKVQISKRMKSKAIYIKKTVIQKEKERFKPYEVNKLNSKIKDIVFKH</sequence>
<protein>
    <submittedName>
        <fullName evidence="2">Uncharacterized protein</fullName>
    </submittedName>
</protein>
<keyword evidence="1" id="KW-0175">Coiled coil</keyword>
<keyword evidence="3" id="KW-1185">Reference proteome</keyword>
<accession>A0AAD1UEX7</accession>
<gene>
    <name evidence="2" type="ORF">ECRASSUSDP1_LOCUS6851</name>
</gene>
<comment type="caution">
    <text evidence="2">The sequence shown here is derived from an EMBL/GenBank/DDBJ whole genome shotgun (WGS) entry which is preliminary data.</text>
</comment>
<name>A0AAD1UEX7_EUPCR</name>
<reference evidence="2" key="1">
    <citation type="submission" date="2023-07" db="EMBL/GenBank/DDBJ databases">
        <authorList>
            <consortium name="AG Swart"/>
            <person name="Singh M."/>
            <person name="Singh A."/>
            <person name="Seah K."/>
            <person name="Emmerich C."/>
        </authorList>
    </citation>
    <scope>NUCLEOTIDE SEQUENCE</scope>
    <source>
        <strain evidence="2">DP1</strain>
    </source>
</reference>
<dbReference type="AlphaFoldDB" id="A0AAD1UEX7"/>
<proteinExistence type="predicted"/>